<protein>
    <submittedName>
        <fullName evidence="1">Uncharacterized protein</fullName>
    </submittedName>
</protein>
<gene>
    <name evidence="1" type="ORF">RISK_005804</name>
</gene>
<sequence>MRRGVWVPDITDVAFPQHSVNNHHTPQHRDYLMHDVPPPRISKRRSRLSDVTQDLNFVVIILAQQMDLGIRPAGAIPPRPDASALPS</sequence>
<dbReference type="Proteomes" id="UP000036367">
    <property type="component" value="Unassembled WGS sequence"/>
</dbReference>
<dbReference type="AlphaFoldDB" id="A0A0J1E9J8"/>
<proteinExistence type="predicted"/>
<reference evidence="1" key="1">
    <citation type="submission" date="2015-05" db="EMBL/GenBank/DDBJ databases">
        <title>Permanent draft genome of Rhodopirellula islandicus K833.</title>
        <authorList>
            <person name="Kizina J."/>
            <person name="Richter M."/>
            <person name="Glockner F.O."/>
            <person name="Harder J."/>
        </authorList>
    </citation>
    <scope>NUCLEOTIDE SEQUENCE [LARGE SCALE GENOMIC DNA]</scope>
    <source>
        <strain evidence="1">K833</strain>
    </source>
</reference>
<accession>A0A0J1E9J8</accession>
<keyword evidence="2" id="KW-1185">Reference proteome</keyword>
<dbReference type="PATRIC" id="fig|595434.4.peg.5510"/>
<dbReference type="EMBL" id="LECT01000045">
    <property type="protein sequence ID" value="KLU02134.1"/>
    <property type="molecule type" value="Genomic_DNA"/>
</dbReference>
<organism evidence="1 2">
    <name type="scientific">Rhodopirellula islandica</name>
    <dbReference type="NCBI Taxonomy" id="595434"/>
    <lineage>
        <taxon>Bacteria</taxon>
        <taxon>Pseudomonadati</taxon>
        <taxon>Planctomycetota</taxon>
        <taxon>Planctomycetia</taxon>
        <taxon>Pirellulales</taxon>
        <taxon>Pirellulaceae</taxon>
        <taxon>Rhodopirellula</taxon>
    </lineage>
</organism>
<name>A0A0J1E9J8_RHOIS</name>
<evidence type="ECO:0000313" key="1">
    <source>
        <dbReference type="EMBL" id="KLU02134.1"/>
    </source>
</evidence>
<dbReference type="STRING" id="595434.RISK_005804"/>
<evidence type="ECO:0000313" key="2">
    <source>
        <dbReference type="Proteomes" id="UP000036367"/>
    </source>
</evidence>
<comment type="caution">
    <text evidence="1">The sequence shown here is derived from an EMBL/GenBank/DDBJ whole genome shotgun (WGS) entry which is preliminary data.</text>
</comment>